<sequence>MRINRKASKKIITGLFYCSVIFVFILPLIRLLIMSFTIGDGIGLNHYRELLHEERTMNSIKNTIFIAIGATLVSVIAGGILAFLLAYTNIKRKKTIEVFILSQFIIPSYIITLAWSNLLQAKGSINQIMMYLHLPMFNIYSIPGIIFILGLCNTPLVYMITLHMLRKIPRDLEWAARVSGYSQWQSMIKINLVQALPALVSGGILSFLSAMDNFSVPAFLGISSNIPVLSTYIYEKAIGFGPSAFSQAAALSVILSIIAITGTIFQGSFVRKSSSMDSIKEDASLRVVLQHKTRRIVEWVVLLIFAFINIVPLTSMIITSFQKFFGGKLLISNMTIRNYAFVFSNRGVRTAAFNSLALALITCIICIVIGTIIAYMKVRKNSKSVKLVEIGASLTYGVPGIVLALAMIFHWARVPNVYGTIRILMISYITRYLVLQIKGSTTATLSVEPSLEEASAISGSSLYRTWREIIIPLISKQVLVSSFFIFISSMTELTLSSMLAAAGTRTIGLTVFNLQQAGTYNISAALSVIIVAFILTGYLVSVLIQKLSIAAIYKKLKTPKVFTEKIKKPCFEER</sequence>
<feature type="transmembrane region" description="Helical" evidence="8">
    <location>
        <begin position="192"/>
        <end position="211"/>
    </location>
</feature>
<name>A0A0G3WHA5_9CLOT</name>
<dbReference type="PANTHER" id="PTHR43357:SF3">
    <property type="entry name" value="FE(3+)-TRANSPORT SYSTEM PERMEASE PROTEIN FBPB 2"/>
    <property type="match status" value="1"/>
</dbReference>
<feature type="transmembrane region" description="Helical" evidence="8">
    <location>
        <begin position="64"/>
        <end position="86"/>
    </location>
</feature>
<proteinExistence type="inferred from homology"/>
<evidence type="ECO:0000256" key="5">
    <source>
        <dbReference type="ARBA" id="ARBA00022692"/>
    </source>
</evidence>
<dbReference type="GO" id="GO:0005886">
    <property type="term" value="C:plasma membrane"/>
    <property type="evidence" value="ECO:0007669"/>
    <property type="project" value="UniProtKB-SubCell"/>
</dbReference>
<feature type="transmembrane region" description="Helical" evidence="8">
    <location>
        <begin position="12"/>
        <end position="33"/>
    </location>
</feature>
<dbReference type="RefSeq" id="WP_144414811.1">
    <property type="nucleotide sequence ID" value="NZ_CP009687.1"/>
</dbReference>
<dbReference type="GO" id="GO:0055085">
    <property type="term" value="P:transmembrane transport"/>
    <property type="evidence" value="ECO:0007669"/>
    <property type="project" value="InterPro"/>
</dbReference>
<evidence type="ECO:0000256" key="1">
    <source>
        <dbReference type="ARBA" id="ARBA00004429"/>
    </source>
</evidence>
<evidence type="ECO:0000256" key="3">
    <source>
        <dbReference type="ARBA" id="ARBA00022475"/>
    </source>
</evidence>
<comment type="subcellular location">
    <subcellularLocation>
        <location evidence="1">Cell inner membrane</location>
        <topology evidence="1">Multi-pass membrane protein</topology>
    </subcellularLocation>
    <subcellularLocation>
        <location evidence="8">Cell membrane</location>
        <topology evidence="8">Multi-pass membrane protein</topology>
    </subcellularLocation>
</comment>
<reference evidence="10 11" key="1">
    <citation type="submission" date="2014-10" db="EMBL/GenBank/DDBJ databases">
        <title>Genome sequence of Clostridium aceticum DSM 1496.</title>
        <authorList>
            <person name="Poehlein A."/>
            <person name="Schiel-Bengelsdorf B."/>
            <person name="Gottschalk G."/>
            <person name="Duerre P."/>
            <person name="Daniel R."/>
        </authorList>
    </citation>
    <scope>NUCLEOTIDE SEQUENCE [LARGE SCALE GENOMIC DNA]</scope>
    <source>
        <strain evidence="10 11">DSM 1496</strain>
    </source>
</reference>
<dbReference type="STRING" id="84022.CACET_c38490"/>
<evidence type="ECO:0000256" key="8">
    <source>
        <dbReference type="RuleBase" id="RU363032"/>
    </source>
</evidence>
<dbReference type="OrthoDB" id="9776648at2"/>
<feature type="domain" description="ABC transmembrane type-1" evidence="9">
    <location>
        <begin position="60"/>
        <end position="266"/>
    </location>
</feature>
<feature type="transmembrane region" description="Helical" evidence="8">
    <location>
        <begin position="296"/>
        <end position="318"/>
    </location>
</feature>
<dbReference type="InterPro" id="IPR000515">
    <property type="entry name" value="MetI-like"/>
</dbReference>
<evidence type="ECO:0000256" key="2">
    <source>
        <dbReference type="ARBA" id="ARBA00022448"/>
    </source>
</evidence>
<dbReference type="Pfam" id="PF00528">
    <property type="entry name" value="BPD_transp_1"/>
    <property type="match status" value="2"/>
</dbReference>
<feature type="transmembrane region" description="Helical" evidence="8">
    <location>
        <begin position="522"/>
        <end position="544"/>
    </location>
</feature>
<evidence type="ECO:0000256" key="6">
    <source>
        <dbReference type="ARBA" id="ARBA00022989"/>
    </source>
</evidence>
<keyword evidence="6 8" id="KW-1133">Transmembrane helix</keyword>
<feature type="transmembrane region" description="Helical" evidence="8">
    <location>
        <begin position="387"/>
        <end position="411"/>
    </location>
</feature>
<accession>A0A0G3WHA5</accession>
<dbReference type="PROSITE" id="PS50928">
    <property type="entry name" value="ABC_TM1"/>
    <property type="match status" value="2"/>
</dbReference>
<evidence type="ECO:0000313" key="11">
    <source>
        <dbReference type="Proteomes" id="UP000035704"/>
    </source>
</evidence>
<dbReference type="CDD" id="cd06261">
    <property type="entry name" value="TM_PBP2"/>
    <property type="match status" value="2"/>
</dbReference>
<dbReference type="SUPFAM" id="SSF161098">
    <property type="entry name" value="MetI-like"/>
    <property type="match status" value="2"/>
</dbReference>
<evidence type="ECO:0000259" key="9">
    <source>
        <dbReference type="PROSITE" id="PS50928"/>
    </source>
</evidence>
<evidence type="ECO:0000256" key="4">
    <source>
        <dbReference type="ARBA" id="ARBA00022519"/>
    </source>
</evidence>
<keyword evidence="5 8" id="KW-0812">Transmembrane</keyword>
<feature type="transmembrane region" description="Helical" evidence="8">
    <location>
        <begin position="351"/>
        <end position="375"/>
    </location>
</feature>
<dbReference type="AlphaFoldDB" id="A0A0G3WHA5"/>
<keyword evidence="4" id="KW-0997">Cell inner membrane</keyword>
<feature type="transmembrane region" description="Helical" evidence="8">
    <location>
        <begin position="249"/>
        <end position="270"/>
    </location>
</feature>
<gene>
    <name evidence="10" type="ORF">CACET_c38490</name>
</gene>
<comment type="similarity">
    <text evidence="8">Belongs to the binding-protein-dependent transport system permease family.</text>
</comment>
<feature type="transmembrane region" description="Helical" evidence="8">
    <location>
        <begin position="417"/>
        <end position="434"/>
    </location>
</feature>
<dbReference type="PATRIC" id="fig|84022.6.peg.3933"/>
<organism evidence="10 11">
    <name type="scientific">Clostridium aceticum</name>
    <dbReference type="NCBI Taxonomy" id="84022"/>
    <lineage>
        <taxon>Bacteria</taxon>
        <taxon>Bacillati</taxon>
        <taxon>Bacillota</taxon>
        <taxon>Clostridia</taxon>
        <taxon>Eubacteriales</taxon>
        <taxon>Clostridiaceae</taxon>
        <taxon>Clostridium</taxon>
    </lineage>
</organism>
<keyword evidence="11" id="KW-1185">Reference proteome</keyword>
<dbReference type="KEGG" id="cace:CACET_c38490"/>
<dbReference type="EMBL" id="CP009687">
    <property type="protein sequence ID" value="AKL97277.1"/>
    <property type="molecule type" value="Genomic_DNA"/>
</dbReference>
<keyword evidence="2 8" id="KW-0813">Transport</keyword>
<keyword evidence="3" id="KW-1003">Cell membrane</keyword>
<dbReference type="PANTHER" id="PTHR43357">
    <property type="entry name" value="INNER MEMBRANE ABC TRANSPORTER PERMEASE PROTEIN YDCV"/>
    <property type="match status" value="1"/>
</dbReference>
<dbReference type="Gene3D" id="1.10.3720.10">
    <property type="entry name" value="MetI-like"/>
    <property type="match status" value="2"/>
</dbReference>
<keyword evidence="7 8" id="KW-0472">Membrane</keyword>
<protein>
    <submittedName>
        <fullName evidence="10">ABC-type Fe3 transport system, permease component</fullName>
    </submittedName>
</protein>
<feature type="transmembrane region" description="Helical" evidence="8">
    <location>
        <begin position="478"/>
        <end position="502"/>
    </location>
</feature>
<evidence type="ECO:0000313" key="10">
    <source>
        <dbReference type="EMBL" id="AKL97277.1"/>
    </source>
</evidence>
<feature type="transmembrane region" description="Helical" evidence="8">
    <location>
        <begin position="139"/>
        <end position="160"/>
    </location>
</feature>
<evidence type="ECO:0000256" key="7">
    <source>
        <dbReference type="ARBA" id="ARBA00023136"/>
    </source>
</evidence>
<dbReference type="Proteomes" id="UP000035704">
    <property type="component" value="Chromosome"/>
</dbReference>
<feature type="domain" description="ABC transmembrane type-1" evidence="9">
    <location>
        <begin position="352"/>
        <end position="541"/>
    </location>
</feature>
<feature type="transmembrane region" description="Helical" evidence="8">
    <location>
        <begin position="98"/>
        <end position="119"/>
    </location>
</feature>
<dbReference type="InterPro" id="IPR035906">
    <property type="entry name" value="MetI-like_sf"/>
</dbReference>